<accession>A0ACB8ADM9</accession>
<proteinExistence type="predicted"/>
<gene>
    <name evidence="1" type="ORF">BJ138DRAFT_1152069</name>
</gene>
<dbReference type="Proteomes" id="UP000790377">
    <property type="component" value="Unassembled WGS sequence"/>
</dbReference>
<dbReference type="EMBL" id="MU267699">
    <property type="protein sequence ID" value="KAH7910832.1"/>
    <property type="molecule type" value="Genomic_DNA"/>
</dbReference>
<organism evidence="1 2">
    <name type="scientific">Hygrophoropsis aurantiaca</name>
    <dbReference type="NCBI Taxonomy" id="72124"/>
    <lineage>
        <taxon>Eukaryota</taxon>
        <taxon>Fungi</taxon>
        <taxon>Dikarya</taxon>
        <taxon>Basidiomycota</taxon>
        <taxon>Agaricomycotina</taxon>
        <taxon>Agaricomycetes</taxon>
        <taxon>Agaricomycetidae</taxon>
        <taxon>Boletales</taxon>
        <taxon>Coniophorineae</taxon>
        <taxon>Hygrophoropsidaceae</taxon>
        <taxon>Hygrophoropsis</taxon>
    </lineage>
</organism>
<evidence type="ECO:0000313" key="2">
    <source>
        <dbReference type="Proteomes" id="UP000790377"/>
    </source>
</evidence>
<sequence>MSTSQLVDPITSLLPPELTTKIFQLCIQELVQTSLEDELSTLMSFDLCHRHDNITTEGPVLLCQVSRTWRDFVYDCPMLWTNICAHTSSALGNQHAYSEWLARSGKLPLAVCISLDLPDHIDAFTVIFNHSARIRSLRFLDTTGEDVTWDLTSSPFTSLDTFAIESVQPIKVLPMISAIIATAPHLRSIKWNLDHVPIPLHTIGSQLKELNFSTRVSDDRTYNALRACPNVVKLLVRYRSYTEPIGGGDVLLADLQVLDSYRFAMQGVVAPKLRKFTFQGFSDYIPDLMSFIRQSPQLDDLDLNLLNAADDLIEMIPHLSTVTRLKIAVETVFSVLYIDKIFKTLTWHQEDGAASCLLPNLRHLYLHFNLFNVKPFDVNGEPLMNMLESRCRPYAPTAASGGVVISRLESFTFGGDGTITQETRQRLRSLQLQAQAPRLSLLHIDF</sequence>
<protein>
    <submittedName>
        <fullName evidence="1">Uncharacterized protein</fullName>
    </submittedName>
</protein>
<name>A0ACB8ADM9_9AGAM</name>
<reference evidence="1" key="1">
    <citation type="journal article" date="2021" name="New Phytol.">
        <title>Evolutionary innovations through gain and loss of genes in the ectomycorrhizal Boletales.</title>
        <authorList>
            <person name="Wu G."/>
            <person name="Miyauchi S."/>
            <person name="Morin E."/>
            <person name="Kuo A."/>
            <person name="Drula E."/>
            <person name="Varga T."/>
            <person name="Kohler A."/>
            <person name="Feng B."/>
            <person name="Cao Y."/>
            <person name="Lipzen A."/>
            <person name="Daum C."/>
            <person name="Hundley H."/>
            <person name="Pangilinan J."/>
            <person name="Johnson J."/>
            <person name="Barry K."/>
            <person name="LaButti K."/>
            <person name="Ng V."/>
            <person name="Ahrendt S."/>
            <person name="Min B."/>
            <person name="Choi I.G."/>
            <person name="Park H."/>
            <person name="Plett J.M."/>
            <person name="Magnuson J."/>
            <person name="Spatafora J.W."/>
            <person name="Nagy L.G."/>
            <person name="Henrissat B."/>
            <person name="Grigoriev I.V."/>
            <person name="Yang Z.L."/>
            <person name="Xu J."/>
            <person name="Martin F.M."/>
        </authorList>
    </citation>
    <scope>NUCLEOTIDE SEQUENCE</scope>
    <source>
        <strain evidence="1">ATCC 28755</strain>
    </source>
</reference>
<keyword evidence="2" id="KW-1185">Reference proteome</keyword>
<comment type="caution">
    <text evidence="1">The sequence shown here is derived from an EMBL/GenBank/DDBJ whole genome shotgun (WGS) entry which is preliminary data.</text>
</comment>
<evidence type="ECO:0000313" key="1">
    <source>
        <dbReference type="EMBL" id="KAH7910832.1"/>
    </source>
</evidence>